<reference evidence="1" key="2">
    <citation type="submission" date="2020-11" db="EMBL/GenBank/DDBJ databases">
        <authorList>
            <person name="McCartney M.A."/>
            <person name="Auch B."/>
            <person name="Kono T."/>
            <person name="Mallez S."/>
            <person name="Becker A."/>
            <person name="Gohl D.M."/>
            <person name="Silverstein K.A.T."/>
            <person name="Koren S."/>
            <person name="Bechman K.B."/>
            <person name="Herman A."/>
            <person name="Abrahante J.E."/>
            <person name="Garbe J."/>
        </authorList>
    </citation>
    <scope>NUCLEOTIDE SEQUENCE</scope>
    <source>
        <strain evidence="1">Duluth1</strain>
        <tissue evidence="1">Whole animal</tissue>
    </source>
</reference>
<organism evidence="1 2">
    <name type="scientific">Dreissena polymorpha</name>
    <name type="common">Zebra mussel</name>
    <name type="synonym">Mytilus polymorpha</name>
    <dbReference type="NCBI Taxonomy" id="45954"/>
    <lineage>
        <taxon>Eukaryota</taxon>
        <taxon>Metazoa</taxon>
        <taxon>Spiralia</taxon>
        <taxon>Lophotrochozoa</taxon>
        <taxon>Mollusca</taxon>
        <taxon>Bivalvia</taxon>
        <taxon>Autobranchia</taxon>
        <taxon>Heteroconchia</taxon>
        <taxon>Euheterodonta</taxon>
        <taxon>Imparidentia</taxon>
        <taxon>Neoheterodontei</taxon>
        <taxon>Myida</taxon>
        <taxon>Dreissenoidea</taxon>
        <taxon>Dreissenidae</taxon>
        <taxon>Dreissena</taxon>
    </lineage>
</organism>
<gene>
    <name evidence="1" type="ORF">DPMN_115658</name>
</gene>
<proteinExistence type="predicted"/>
<name>A0A9D4KMC0_DREPO</name>
<dbReference type="Proteomes" id="UP000828390">
    <property type="component" value="Unassembled WGS sequence"/>
</dbReference>
<sequence length="73" mass="8314">MSKWDPGKLQSGPARQVGDMYGEVCPGTEYHVYVKCYLKATVVQDVERNVQVLQQIIACVQIFACKFQHQRPV</sequence>
<evidence type="ECO:0000313" key="1">
    <source>
        <dbReference type="EMBL" id="KAH3842163.1"/>
    </source>
</evidence>
<reference evidence="1" key="1">
    <citation type="journal article" date="2019" name="bioRxiv">
        <title>The Genome of the Zebra Mussel, Dreissena polymorpha: A Resource for Invasive Species Research.</title>
        <authorList>
            <person name="McCartney M.A."/>
            <person name="Auch B."/>
            <person name="Kono T."/>
            <person name="Mallez S."/>
            <person name="Zhang Y."/>
            <person name="Obille A."/>
            <person name="Becker A."/>
            <person name="Abrahante J.E."/>
            <person name="Garbe J."/>
            <person name="Badalamenti J.P."/>
            <person name="Herman A."/>
            <person name="Mangelson H."/>
            <person name="Liachko I."/>
            <person name="Sullivan S."/>
            <person name="Sone E.D."/>
            <person name="Koren S."/>
            <person name="Silverstein K.A.T."/>
            <person name="Beckman K.B."/>
            <person name="Gohl D.M."/>
        </authorList>
    </citation>
    <scope>NUCLEOTIDE SEQUENCE</scope>
    <source>
        <strain evidence="1">Duluth1</strain>
        <tissue evidence="1">Whole animal</tissue>
    </source>
</reference>
<dbReference type="EMBL" id="JAIWYP010000004">
    <property type="protein sequence ID" value="KAH3842163.1"/>
    <property type="molecule type" value="Genomic_DNA"/>
</dbReference>
<keyword evidence="2" id="KW-1185">Reference proteome</keyword>
<accession>A0A9D4KMC0</accession>
<protein>
    <submittedName>
        <fullName evidence="1">Uncharacterized protein</fullName>
    </submittedName>
</protein>
<evidence type="ECO:0000313" key="2">
    <source>
        <dbReference type="Proteomes" id="UP000828390"/>
    </source>
</evidence>
<dbReference type="AlphaFoldDB" id="A0A9D4KMC0"/>
<comment type="caution">
    <text evidence="1">The sequence shown here is derived from an EMBL/GenBank/DDBJ whole genome shotgun (WGS) entry which is preliminary data.</text>
</comment>